<dbReference type="GO" id="GO:0000287">
    <property type="term" value="F:magnesium ion binding"/>
    <property type="evidence" value="ECO:0007669"/>
    <property type="project" value="UniProtKB-UniRule"/>
</dbReference>
<keyword evidence="11" id="KW-0963">Cytoplasm</keyword>
<dbReference type="PROSITE" id="PS01128">
    <property type="entry name" value="SHIKIMATE_KINASE"/>
    <property type="match status" value="1"/>
</dbReference>
<dbReference type="EMBL" id="CAADFD010000052">
    <property type="protein sequence ID" value="VFJ59917.1"/>
    <property type="molecule type" value="Genomic_DNA"/>
</dbReference>
<sequence length="187" mass="20910">MRPSVEVPVNVFLVGPMGVGKTSVGRQLAKFLGKQFVDSDREIEVRAGATVSLLFELEGEPGFRLREQSTIDELTRRKGIVLATGGGVILVRENRIRLANRGIVIYLHAPIERLIQRTSGDRNRPLLQTADPRGRLEKIVKEREPFYRQVADIVVSADGKSPRHVANHILKRIEDMSNPGRSGENRL</sequence>
<dbReference type="Pfam" id="PF01202">
    <property type="entry name" value="SKI"/>
    <property type="match status" value="1"/>
</dbReference>
<evidence type="ECO:0000256" key="4">
    <source>
        <dbReference type="ARBA" id="ARBA00022605"/>
    </source>
</evidence>
<dbReference type="EC" id="2.7.1.71" evidence="3 11"/>
<evidence type="ECO:0000256" key="8">
    <source>
        <dbReference type="ARBA" id="ARBA00022840"/>
    </source>
</evidence>
<comment type="subcellular location">
    <subcellularLocation>
        <location evidence="11">Cytoplasm</location>
    </subcellularLocation>
</comment>
<dbReference type="InterPro" id="IPR027417">
    <property type="entry name" value="P-loop_NTPase"/>
</dbReference>
<comment type="caution">
    <text evidence="11">Lacks conserved residue(s) required for the propagation of feature annotation.</text>
</comment>
<comment type="subunit">
    <text evidence="11">Monomer.</text>
</comment>
<dbReference type="GO" id="GO:0004765">
    <property type="term" value="F:shikimate kinase activity"/>
    <property type="evidence" value="ECO:0007669"/>
    <property type="project" value="UniProtKB-UniRule"/>
</dbReference>
<feature type="binding site" evidence="11">
    <location>
        <begin position="18"/>
        <end position="23"/>
    </location>
    <ligand>
        <name>ATP</name>
        <dbReference type="ChEBI" id="CHEBI:30616"/>
    </ligand>
</feature>
<keyword evidence="9 11" id="KW-0057">Aromatic amino acid biosynthesis</keyword>
<evidence type="ECO:0000256" key="11">
    <source>
        <dbReference type="HAMAP-Rule" id="MF_00109"/>
    </source>
</evidence>
<feature type="binding site" evidence="11">
    <location>
        <position position="40"/>
    </location>
    <ligand>
        <name>substrate</name>
    </ligand>
</feature>
<feature type="binding site" evidence="11">
    <location>
        <position position="143"/>
    </location>
    <ligand>
        <name>substrate</name>
    </ligand>
</feature>
<comment type="pathway">
    <text evidence="1 11">Metabolic intermediate biosynthesis; chorismate biosynthesis; chorismate from D-erythrose 4-phosphate and phosphoenolpyruvate: step 5/7.</text>
</comment>
<dbReference type="InterPro" id="IPR000623">
    <property type="entry name" value="Shikimate_kinase/TSH1"/>
</dbReference>
<dbReference type="GO" id="GO:0009073">
    <property type="term" value="P:aromatic amino acid family biosynthetic process"/>
    <property type="evidence" value="ECO:0007669"/>
    <property type="project" value="UniProtKB-KW"/>
</dbReference>
<keyword evidence="5 11" id="KW-0808">Transferase</keyword>
<feature type="binding site" evidence="11">
    <location>
        <position position="22"/>
    </location>
    <ligand>
        <name>Mg(2+)</name>
        <dbReference type="ChEBI" id="CHEBI:18420"/>
    </ligand>
</feature>
<keyword evidence="4 11" id="KW-0028">Amino-acid biosynthesis</keyword>
<dbReference type="HAMAP" id="MF_00109">
    <property type="entry name" value="Shikimate_kinase"/>
    <property type="match status" value="1"/>
</dbReference>
<evidence type="ECO:0000313" key="12">
    <source>
        <dbReference type="EMBL" id="VFJ53439.1"/>
    </source>
</evidence>
<evidence type="ECO:0000256" key="5">
    <source>
        <dbReference type="ARBA" id="ARBA00022679"/>
    </source>
</evidence>
<evidence type="ECO:0000256" key="2">
    <source>
        <dbReference type="ARBA" id="ARBA00006997"/>
    </source>
</evidence>
<feature type="binding site" evidence="11">
    <location>
        <position position="86"/>
    </location>
    <ligand>
        <name>substrate</name>
    </ligand>
</feature>
<dbReference type="PANTHER" id="PTHR21087">
    <property type="entry name" value="SHIKIMATE KINASE"/>
    <property type="match status" value="1"/>
</dbReference>
<dbReference type="GO" id="GO:0009423">
    <property type="term" value="P:chorismate biosynthetic process"/>
    <property type="evidence" value="ECO:0007669"/>
    <property type="project" value="UniProtKB-UniRule"/>
</dbReference>
<comment type="catalytic activity">
    <reaction evidence="10 11">
        <text>shikimate + ATP = 3-phosphoshikimate + ADP + H(+)</text>
        <dbReference type="Rhea" id="RHEA:13121"/>
        <dbReference type="ChEBI" id="CHEBI:15378"/>
        <dbReference type="ChEBI" id="CHEBI:30616"/>
        <dbReference type="ChEBI" id="CHEBI:36208"/>
        <dbReference type="ChEBI" id="CHEBI:145989"/>
        <dbReference type="ChEBI" id="CHEBI:456216"/>
        <dbReference type="EC" id="2.7.1.71"/>
    </reaction>
</comment>
<keyword evidence="11" id="KW-0460">Magnesium</keyword>
<dbReference type="PRINTS" id="PR01100">
    <property type="entry name" value="SHIKIMTKNASE"/>
</dbReference>
<accession>A0A450T0C5</accession>
<keyword evidence="8 11" id="KW-0067">ATP-binding</keyword>
<dbReference type="Gene3D" id="3.40.50.300">
    <property type="entry name" value="P-loop containing nucleotide triphosphate hydrolases"/>
    <property type="match status" value="1"/>
</dbReference>
<evidence type="ECO:0000256" key="10">
    <source>
        <dbReference type="ARBA" id="ARBA00048567"/>
    </source>
</evidence>
<reference evidence="13" key="1">
    <citation type="submission" date="2019-02" db="EMBL/GenBank/DDBJ databases">
        <authorList>
            <person name="Gruber-Vodicka R. H."/>
            <person name="Seah K. B. B."/>
        </authorList>
    </citation>
    <scope>NUCLEOTIDE SEQUENCE</scope>
    <source>
        <strain evidence="13">BECK_BZ106</strain>
        <strain evidence="12">BECK_BZ15</strain>
    </source>
</reference>
<feature type="binding site" evidence="11">
    <location>
        <position position="64"/>
    </location>
    <ligand>
        <name>substrate</name>
    </ligand>
</feature>
<organism evidence="13">
    <name type="scientific">Candidatus Kentrum sp. FW</name>
    <dbReference type="NCBI Taxonomy" id="2126338"/>
    <lineage>
        <taxon>Bacteria</taxon>
        <taxon>Pseudomonadati</taxon>
        <taxon>Pseudomonadota</taxon>
        <taxon>Gammaproteobacteria</taxon>
        <taxon>Candidatus Kentrum</taxon>
    </lineage>
</organism>
<dbReference type="AlphaFoldDB" id="A0A450T0C5"/>
<dbReference type="SUPFAM" id="SSF52540">
    <property type="entry name" value="P-loop containing nucleoside triphosphate hydrolases"/>
    <property type="match status" value="1"/>
</dbReference>
<evidence type="ECO:0000256" key="7">
    <source>
        <dbReference type="ARBA" id="ARBA00022777"/>
    </source>
</evidence>
<comment type="cofactor">
    <cofactor evidence="11">
        <name>Mg(2+)</name>
        <dbReference type="ChEBI" id="CHEBI:18420"/>
    </cofactor>
    <text evidence="11">Binds 1 Mg(2+) ion per subunit.</text>
</comment>
<evidence type="ECO:0000256" key="9">
    <source>
        <dbReference type="ARBA" id="ARBA00023141"/>
    </source>
</evidence>
<dbReference type="EMBL" id="CAADEW010000042">
    <property type="protein sequence ID" value="VFJ53439.1"/>
    <property type="molecule type" value="Genomic_DNA"/>
</dbReference>
<dbReference type="UniPathway" id="UPA00053">
    <property type="reaction ID" value="UER00088"/>
</dbReference>
<comment type="similarity">
    <text evidence="2 11">Belongs to the shikimate kinase family.</text>
</comment>
<keyword evidence="7 11" id="KW-0418">Kinase</keyword>
<keyword evidence="11" id="KW-0479">Metal-binding</keyword>
<comment type="function">
    <text evidence="11">Catalyzes the specific phosphorylation of the 3-hydroxyl group of shikimic acid using ATP as a cosubstrate.</text>
</comment>
<dbReference type="InterPro" id="IPR023000">
    <property type="entry name" value="Shikimate_kinase_CS"/>
</dbReference>
<proteinExistence type="inferred from homology"/>
<feature type="binding site" evidence="11">
    <location>
        <position position="124"/>
    </location>
    <ligand>
        <name>ATP</name>
        <dbReference type="ChEBI" id="CHEBI:30616"/>
    </ligand>
</feature>
<dbReference type="GO" id="GO:0005524">
    <property type="term" value="F:ATP binding"/>
    <property type="evidence" value="ECO:0007669"/>
    <property type="project" value="UniProtKB-UniRule"/>
</dbReference>
<keyword evidence="6 11" id="KW-0547">Nucleotide-binding</keyword>
<dbReference type="GO" id="GO:0005829">
    <property type="term" value="C:cytosol"/>
    <property type="evidence" value="ECO:0007669"/>
    <property type="project" value="TreeGrafter"/>
</dbReference>
<evidence type="ECO:0000256" key="1">
    <source>
        <dbReference type="ARBA" id="ARBA00004842"/>
    </source>
</evidence>
<evidence type="ECO:0000313" key="13">
    <source>
        <dbReference type="EMBL" id="VFJ59917.1"/>
    </source>
</evidence>
<name>A0A450T0C5_9GAMM</name>
<dbReference type="InterPro" id="IPR031322">
    <property type="entry name" value="Shikimate/glucono_kinase"/>
</dbReference>
<dbReference type="CDD" id="cd00464">
    <property type="entry name" value="SK"/>
    <property type="match status" value="1"/>
</dbReference>
<gene>
    <name evidence="11" type="primary">aroK</name>
    <name evidence="12" type="ORF">BECKFW1821A_GA0114235_104219</name>
    <name evidence="13" type="ORF">BECKFW1821B_GA0114236_105215</name>
</gene>
<evidence type="ECO:0000256" key="3">
    <source>
        <dbReference type="ARBA" id="ARBA00012154"/>
    </source>
</evidence>
<evidence type="ECO:0000256" key="6">
    <source>
        <dbReference type="ARBA" id="ARBA00022741"/>
    </source>
</evidence>
<dbReference type="PANTHER" id="PTHR21087:SF16">
    <property type="entry name" value="SHIKIMATE KINASE 1, CHLOROPLASTIC"/>
    <property type="match status" value="1"/>
</dbReference>
<protein>
    <recommendedName>
        <fullName evidence="3 11">Shikimate kinase</fullName>
        <shortName evidence="11">SK</shortName>
        <ecNumber evidence="3 11">2.7.1.71</ecNumber>
    </recommendedName>
</protein>
<dbReference type="GO" id="GO:0008652">
    <property type="term" value="P:amino acid biosynthetic process"/>
    <property type="evidence" value="ECO:0007669"/>
    <property type="project" value="UniProtKB-KW"/>
</dbReference>
<dbReference type="NCBIfam" id="NF003456">
    <property type="entry name" value="PRK05057.1"/>
    <property type="match status" value="1"/>
</dbReference>